<dbReference type="InterPro" id="IPR050204">
    <property type="entry name" value="AraC_XylS_family_regulators"/>
</dbReference>
<dbReference type="AlphaFoldDB" id="A0A6P1VZR3"/>
<feature type="domain" description="HTH araC/xylS-type" evidence="4">
    <location>
        <begin position="69"/>
        <end position="160"/>
    </location>
</feature>
<evidence type="ECO:0000313" key="5">
    <source>
        <dbReference type="EMBL" id="QHV97808.1"/>
    </source>
</evidence>
<organism evidence="5 6">
    <name type="scientific">Spirosoma endbachense</name>
    <dbReference type="NCBI Taxonomy" id="2666025"/>
    <lineage>
        <taxon>Bacteria</taxon>
        <taxon>Pseudomonadati</taxon>
        <taxon>Bacteroidota</taxon>
        <taxon>Cytophagia</taxon>
        <taxon>Cytophagales</taxon>
        <taxon>Cytophagaceae</taxon>
        <taxon>Spirosoma</taxon>
    </lineage>
</organism>
<keyword evidence="1" id="KW-0805">Transcription regulation</keyword>
<dbReference type="InterPro" id="IPR018060">
    <property type="entry name" value="HTH_AraC"/>
</dbReference>
<keyword evidence="6" id="KW-1185">Reference proteome</keyword>
<sequence>MSEFVNQLLDVELIFPPLLRQQWREMLDQLREIDSIQERIRLIEKQLLVYVNRAPIIHNNWVKEASTWLAQPGNGRIQKLSTEIRISPRQLSREFSRQVGITPKSFVQVMRFRNIFRAVHSQKTCSWSDLVHLGGWYDQAHFCNDIYEITGLTPSAFFAQHSATAGLLMNNHDIIR</sequence>
<accession>A0A6P1VZR3</accession>
<reference evidence="5 6" key="1">
    <citation type="submission" date="2019-11" db="EMBL/GenBank/DDBJ databases">
        <title>Spirosoma endbachense sp. nov., isolated from a natural salt meadow.</title>
        <authorList>
            <person name="Rojas J."/>
            <person name="Ambika Manirajan B."/>
            <person name="Ratering S."/>
            <person name="Suarez C."/>
            <person name="Geissler-Plaum R."/>
            <person name="Schnell S."/>
        </authorList>
    </citation>
    <scope>NUCLEOTIDE SEQUENCE [LARGE SCALE GENOMIC DNA]</scope>
    <source>
        <strain evidence="5 6">I-24</strain>
    </source>
</reference>
<dbReference type="Pfam" id="PF12833">
    <property type="entry name" value="HTH_18"/>
    <property type="match status" value="1"/>
</dbReference>
<evidence type="ECO:0000256" key="3">
    <source>
        <dbReference type="ARBA" id="ARBA00023163"/>
    </source>
</evidence>
<evidence type="ECO:0000256" key="1">
    <source>
        <dbReference type="ARBA" id="ARBA00023015"/>
    </source>
</evidence>
<dbReference type="Gene3D" id="1.10.10.60">
    <property type="entry name" value="Homeodomain-like"/>
    <property type="match status" value="1"/>
</dbReference>
<protein>
    <submittedName>
        <fullName evidence="5">Helix-turn-helix domain-containing protein</fullName>
    </submittedName>
</protein>
<dbReference type="SMART" id="SM00342">
    <property type="entry name" value="HTH_ARAC"/>
    <property type="match status" value="1"/>
</dbReference>
<evidence type="ECO:0000313" key="6">
    <source>
        <dbReference type="Proteomes" id="UP000464577"/>
    </source>
</evidence>
<dbReference type="GO" id="GO:0003700">
    <property type="term" value="F:DNA-binding transcription factor activity"/>
    <property type="evidence" value="ECO:0007669"/>
    <property type="project" value="InterPro"/>
</dbReference>
<gene>
    <name evidence="5" type="ORF">GJR95_23615</name>
</gene>
<dbReference type="GO" id="GO:0043565">
    <property type="term" value="F:sequence-specific DNA binding"/>
    <property type="evidence" value="ECO:0007669"/>
    <property type="project" value="InterPro"/>
</dbReference>
<evidence type="ECO:0000256" key="2">
    <source>
        <dbReference type="ARBA" id="ARBA00023125"/>
    </source>
</evidence>
<keyword evidence="3" id="KW-0804">Transcription</keyword>
<dbReference type="KEGG" id="senf:GJR95_23615"/>
<dbReference type="EMBL" id="CP045997">
    <property type="protein sequence ID" value="QHV97808.1"/>
    <property type="molecule type" value="Genomic_DNA"/>
</dbReference>
<name>A0A6P1VZR3_9BACT</name>
<evidence type="ECO:0000259" key="4">
    <source>
        <dbReference type="PROSITE" id="PS01124"/>
    </source>
</evidence>
<proteinExistence type="predicted"/>
<dbReference type="PROSITE" id="PS01124">
    <property type="entry name" value="HTH_ARAC_FAMILY_2"/>
    <property type="match status" value="1"/>
</dbReference>
<dbReference type="PANTHER" id="PTHR46796">
    <property type="entry name" value="HTH-TYPE TRANSCRIPTIONAL ACTIVATOR RHAS-RELATED"/>
    <property type="match status" value="1"/>
</dbReference>
<keyword evidence="2" id="KW-0238">DNA-binding</keyword>
<dbReference type="Proteomes" id="UP000464577">
    <property type="component" value="Chromosome"/>
</dbReference>